<organism evidence="1 3">
    <name type="scientific">Commensalibacter communis</name>
    <dbReference type="NCBI Taxonomy" id="2972786"/>
    <lineage>
        <taxon>Bacteria</taxon>
        <taxon>Pseudomonadati</taxon>
        <taxon>Pseudomonadota</taxon>
        <taxon>Alphaproteobacteria</taxon>
        <taxon>Acetobacterales</taxon>
        <taxon>Acetobacteraceae</taxon>
    </lineage>
</organism>
<reference evidence="1" key="1">
    <citation type="submission" date="2022-10" db="EMBL/GenBank/DDBJ databases">
        <authorList>
            <person name="Botero Cardona J."/>
        </authorList>
    </citation>
    <scope>NUCLEOTIDE SEQUENCE</scope>
    <source>
        <strain evidence="1">LMG 31819</strain>
        <strain evidence="2">R-53529</strain>
    </source>
</reference>
<evidence type="ECO:0000313" key="2">
    <source>
        <dbReference type="EMBL" id="CAI3948479.1"/>
    </source>
</evidence>
<dbReference type="EMBL" id="CAMXCS010000003">
    <property type="protein sequence ID" value="CAI3948479.1"/>
    <property type="molecule type" value="Genomic_DNA"/>
</dbReference>
<comment type="caution">
    <text evidence="1">The sequence shown here is derived from an EMBL/GenBank/DDBJ whole genome shotgun (WGS) entry which is preliminary data.</text>
</comment>
<evidence type="ECO:0000313" key="3">
    <source>
        <dbReference type="Proteomes" id="UP001154255"/>
    </source>
</evidence>
<name>A0A9W4TQ57_9PROT</name>
<dbReference type="Proteomes" id="UP001154255">
    <property type="component" value="Unassembled WGS sequence"/>
</dbReference>
<gene>
    <name evidence="2" type="ORF">R53529_LOCUS1551</name>
    <name evidence="1" type="ORF">R53530_LOCUS1645</name>
</gene>
<proteinExistence type="predicted"/>
<dbReference type="EMBL" id="CAMXCM010000004">
    <property type="protein sequence ID" value="CAI3947966.1"/>
    <property type="molecule type" value="Genomic_DNA"/>
</dbReference>
<accession>A0A9W4TQ57</accession>
<keyword evidence="4" id="KW-1185">Reference proteome</keyword>
<dbReference type="RefSeq" id="WP_271789983.1">
    <property type="nucleotide sequence ID" value="NZ_CAMXCL010000006.1"/>
</dbReference>
<dbReference type="Proteomes" id="UP001154259">
    <property type="component" value="Unassembled WGS sequence"/>
</dbReference>
<dbReference type="AlphaFoldDB" id="A0A9W4TQ57"/>
<protein>
    <submittedName>
        <fullName evidence="1">Uncharacterized protein</fullName>
    </submittedName>
</protein>
<sequence length="126" mass="15246">MTDQAHQSEIIFPKFYQRLIAENLAKYDVLAEMEPWYFMEQQKCFFAHTLWPNICNEKLFVFARRQDNDDLAAFLVDVTNKAEQVYILHGWTNEGFSIMKKLPDIWSWMHMVIDDMQEWVELNEYL</sequence>
<evidence type="ECO:0000313" key="4">
    <source>
        <dbReference type="Proteomes" id="UP001154259"/>
    </source>
</evidence>
<evidence type="ECO:0000313" key="1">
    <source>
        <dbReference type="EMBL" id="CAI3947966.1"/>
    </source>
</evidence>